<feature type="region of interest" description="Disordered" evidence="1">
    <location>
        <begin position="191"/>
        <end position="239"/>
    </location>
</feature>
<proteinExistence type="predicted"/>
<dbReference type="OrthoDB" id="273763at2759"/>
<feature type="compositionally biased region" description="Polar residues" evidence="1">
    <location>
        <begin position="212"/>
        <end position="222"/>
    </location>
</feature>
<protein>
    <submittedName>
        <fullName evidence="2">Uncharacterized protein</fullName>
    </submittedName>
</protein>
<dbReference type="EMBL" id="LJSK01000059">
    <property type="protein sequence ID" value="KPI88161.1"/>
    <property type="molecule type" value="Genomic_DNA"/>
</dbReference>
<comment type="caution">
    <text evidence="2">The sequence shown here is derived from an EMBL/GenBank/DDBJ whole genome shotgun (WGS) entry which is preliminary data.</text>
</comment>
<evidence type="ECO:0000256" key="1">
    <source>
        <dbReference type="SAM" id="MobiDB-lite"/>
    </source>
</evidence>
<keyword evidence="3" id="KW-1185">Reference proteome</keyword>
<reference evidence="2 3" key="1">
    <citation type="journal article" date="2015" name="PLoS Pathog.">
        <title>Leptomonas seymouri: Adaptations to the Dixenous Life Cycle Analyzed by Genome Sequencing, Transcriptome Profiling and Co-infection with Leishmania donovani.</title>
        <authorList>
            <person name="Kraeva N."/>
            <person name="Butenko A."/>
            <person name="Hlavacova J."/>
            <person name="Kostygov A."/>
            <person name="Myskova J."/>
            <person name="Grybchuk D."/>
            <person name="Lestinova T."/>
            <person name="Votypka J."/>
            <person name="Volf P."/>
            <person name="Opperdoes F."/>
            <person name="Flegontov P."/>
            <person name="Lukes J."/>
            <person name="Yurchenko V."/>
        </authorList>
    </citation>
    <scope>NUCLEOTIDE SEQUENCE [LARGE SCALE GENOMIC DNA]</scope>
    <source>
        <strain evidence="2 3">ATCC 30220</strain>
    </source>
</reference>
<feature type="compositionally biased region" description="Low complexity" evidence="1">
    <location>
        <begin position="228"/>
        <end position="239"/>
    </location>
</feature>
<accession>A0A0N1I0G6</accession>
<dbReference type="AlphaFoldDB" id="A0A0N1I0G6"/>
<name>A0A0N1I0G6_LEPSE</name>
<dbReference type="Proteomes" id="UP000038009">
    <property type="component" value="Unassembled WGS sequence"/>
</dbReference>
<gene>
    <name evidence="2" type="ORF">ABL78_2738</name>
</gene>
<organism evidence="2 3">
    <name type="scientific">Leptomonas seymouri</name>
    <dbReference type="NCBI Taxonomy" id="5684"/>
    <lineage>
        <taxon>Eukaryota</taxon>
        <taxon>Discoba</taxon>
        <taxon>Euglenozoa</taxon>
        <taxon>Kinetoplastea</taxon>
        <taxon>Metakinetoplastina</taxon>
        <taxon>Trypanosomatida</taxon>
        <taxon>Trypanosomatidae</taxon>
        <taxon>Leishmaniinae</taxon>
        <taxon>Leptomonas</taxon>
    </lineage>
</organism>
<dbReference type="OMA" id="PPCPLFY"/>
<sequence length="687" mass="73213">MGSGLSVSKSPTASPPQACPVFYNFTPNAQHIPLSTLPVRDLRGNVRRPRGGCAARIIALRNLPVVPFDTKRQAKEFLASVGKLKRSNHDDETALAKIAAVEEQAKSIQKEPCLTPTISSCFLINIAVDERGRLAPLSTDGAVGLTDSMSVIENGESESTAECGTSATVTKISLIGRKGFNFDTVSASNAAAGNRSKRALGSAGDSAERHLQLNSDSTSPEGTDTDSARGSSGAMSSNSCCSLLPSCEASALRRRDRGGARAEATGLASLPPSPEARPMTIFRAPQAHTASDNDGEAEDSDSSFTSSYGPSLLIRGGRFCRMGGGELPVLNAAAAATSNCGDSSTKRLRRQNLSIRLLNMPNRTRWFLFNDSSTHEAHMTVMLCYRKKTEAGDPPAMDAHRGGAASAPEFFPSKITGDHILVPGELKVMCVPTSLSHIPIKLKELQKEMETRHSSSRCFVEVKPLSLPDFVAALSTSSAESHRELLAKLEENASSMAVASLFIVLAPGETVFIAEGEATGYSIATKMIPFKSVSSMAVLSRRLTPDLVLELKQKSEALKKRCYHHKLIFLSNLKEKRLADSATEAPIDSSVSIAAAATAPAAAGSSFAHVQQFNADFYRYKMKSNSYISSPHHAVKMVASFLHRKATGPYLPPSGDGAKLISDSGGVAGQTRISRRSSLVTPMHKHP</sequence>
<evidence type="ECO:0000313" key="3">
    <source>
        <dbReference type="Proteomes" id="UP000038009"/>
    </source>
</evidence>
<dbReference type="VEuPathDB" id="TriTrypDB:Lsey_0059_0090"/>
<feature type="region of interest" description="Disordered" evidence="1">
    <location>
        <begin position="664"/>
        <end position="687"/>
    </location>
</feature>
<evidence type="ECO:0000313" key="2">
    <source>
        <dbReference type="EMBL" id="KPI88161.1"/>
    </source>
</evidence>
<feature type="region of interest" description="Disordered" evidence="1">
    <location>
        <begin position="258"/>
        <end position="307"/>
    </location>
</feature>